<organism evidence="2">
    <name type="scientific">marine metagenome</name>
    <dbReference type="NCBI Taxonomy" id="408172"/>
    <lineage>
        <taxon>unclassified sequences</taxon>
        <taxon>metagenomes</taxon>
        <taxon>ecological metagenomes</taxon>
    </lineage>
</organism>
<dbReference type="AlphaFoldDB" id="A0A382S3X6"/>
<dbReference type="PANTHER" id="PTHR23150">
    <property type="entry name" value="SULFATASE MODIFYING FACTOR 1, 2"/>
    <property type="match status" value="1"/>
</dbReference>
<dbReference type="Pfam" id="PF03781">
    <property type="entry name" value="FGE-sulfatase"/>
    <property type="match status" value="1"/>
</dbReference>
<dbReference type="GO" id="GO:0120147">
    <property type="term" value="F:formylglycine-generating oxidase activity"/>
    <property type="evidence" value="ECO:0007669"/>
    <property type="project" value="TreeGrafter"/>
</dbReference>
<dbReference type="InterPro" id="IPR051043">
    <property type="entry name" value="Sulfatase_Mod_Factor_Kinase"/>
</dbReference>
<proteinExistence type="predicted"/>
<dbReference type="EMBL" id="UINC01126262">
    <property type="protein sequence ID" value="SVD04624.1"/>
    <property type="molecule type" value="Genomic_DNA"/>
</dbReference>
<dbReference type="InterPro" id="IPR042095">
    <property type="entry name" value="SUMF_sf"/>
</dbReference>
<dbReference type="InterPro" id="IPR016187">
    <property type="entry name" value="CTDL_fold"/>
</dbReference>
<dbReference type="Gene3D" id="3.90.1580.10">
    <property type="entry name" value="paralog of FGE (formylglycine-generating enzyme)"/>
    <property type="match status" value="1"/>
</dbReference>
<reference evidence="2" key="1">
    <citation type="submission" date="2018-05" db="EMBL/GenBank/DDBJ databases">
        <authorList>
            <person name="Lanie J.A."/>
            <person name="Ng W.-L."/>
            <person name="Kazmierczak K.M."/>
            <person name="Andrzejewski T.M."/>
            <person name="Davidsen T.M."/>
            <person name="Wayne K.J."/>
            <person name="Tettelin H."/>
            <person name="Glass J.I."/>
            <person name="Rusch D."/>
            <person name="Podicherti R."/>
            <person name="Tsui H.-C.T."/>
            <person name="Winkler M.E."/>
        </authorList>
    </citation>
    <scope>NUCLEOTIDE SEQUENCE</scope>
</reference>
<dbReference type="InterPro" id="IPR005532">
    <property type="entry name" value="SUMF_dom"/>
</dbReference>
<sequence>MADSVYEIRLRHAAELRANEKITLPAHLRKPGITNSLGMRLAYVPSGKFGMGSPLDEPHREAQEILHEVELTRAFYLGTHQVTVGQFRKFVDDAKYRTEGERDGKGGWGVNEKGSLEKDGRFTWSSPGFKQTNDHPVVLVSWNDAQAYCRWLSKKENKTYRLPTEAEWEYACRAGTRTAYSFGDEPGDLVTHGNVGGSEDGFRYTAPVAQFKPNRYGLYDMHGNVWEWCSDWY</sequence>
<name>A0A382S3X6_9ZZZZ</name>
<evidence type="ECO:0000313" key="2">
    <source>
        <dbReference type="EMBL" id="SVD04624.1"/>
    </source>
</evidence>
<protein>
    <recommendedName>
        <fullName evidence="1">Sulfatase-modifying factor enzyme-like domain-containing protein</fullName>
    </recommendedName>
</protein>
<feature type="non-terminal residue" evidence="2">
    <location>
        <position position="233"/>
    </location>
</feature>
<dbReference type="PANTHER" id="PTHR23150:SF19">
    <property type="entry name" value="FORMYLGLYCINE-GENERATING ENZYME"/>
    <property type="match status" value="1"/>
</dbReference>
<dbReference type="SUPFAM" id="SSF56436">
    <property type="entry name" value="C-type lectin-like"/>
    <property type="match status" value="1"/>
</dbReference>
<evidence type="ECO:0000259" key="1">
    <source>
        <dbReference type="Pfam" id="PF03781"/>
    </source>
</evidence>
<feature type="domain" description="Sulfatase-modifying factor enzyme-like" evidence="1">
    <location>
        <begin position="44"/>
        <end position="233"/>
    </location>
</feature>
<gene>
    <name evidence="2" type="ORF">METZ01_LOCUS357478</name>
</gene>
<accession>A0A382S3X6</accession>